<name>A0A8S2XIY7_9BILA</name>
<accession>A0A8S2XIY7</accession>
<protein>
    <submittedName>
        <fullName evidence="1">Uncharacterized protein</fullName>
    </submittedName>
</protein>
<evidence type="ECO:0000313" key="2">
    <source>
        <dbReference type="Proteomes" id="UP000681720"/>
    </source>
</evidence>
<organism evidence="1 2">
    <name type="scientific">Rotaria magnacalcarata</name>
    <dbReference type="NCBI Taxonomy" id="392030"/>
    <lineage>
        <taxon>Eukaryota</taxon>
        <taxon>Metazoa</taxon>
        <taxon>Spiralia</taxon>
        <taxon>Gnathifera</taxon>
        <taxon>Rotifera</taxon>
        <taxon>Eurotatoria</taxon>
        <taxon>Bdelloidea</taxon>
        <taxon>Philodinida</taxon>
        <taxon>Philodinidae</taxon>
        <taxon>Rotaria</taxon>
    </lineage>
</organism>
<gene>
    <name evidence="1" type="ORF">GIL414_LOCUS34830</name>
</gene>
<dbReference type="EMBL" id="CAJOBJ010081590">
    <property type="protein sequence ID" value="CAF4503411.1"/>
    <property type="molecule type" value="Genomic_DNA"/>
</dbReference>
<dbReference type="AlphaFoldDB" id="A0A8S2XIY7"/>
<feature type="non-terminal residue" evidence="1">
    <location>
        <position position="1"/>
    </location>
</feature>
<comment type="caution">
    <text evidence="1">The sequence shown here is derived from an EMBL/GenBank/DDBJ whole genome shotgun (WGS) entry which is preliminary data.</text>
</comment>
<sequence length="47" mass="5352">MSTASEQEISALRNTVRHLKEEIWHLKMSRSSVELTKLEQPASATNI</sequence>
<evidence type="ECO:0000313" key="1">
    <source>
        <dbReference type="EMBL" id="CAF4503411.1"/>
    </source>
</evidence>
<dbReference type="Proteomes" id="UP000681720">
    <property type="component" value="Unassembled WGS sequence"/>
</dbReference>
<proteinExistence type="predicted"/>
<reference evidence="1" key="1">
    <citation type="submission" date="2021-02" db="EMBL/GenBank/DDBJ databases">
        <authorList>
            <person name="Nowell W R."/>
        </authorList>
    </citation>
    <scope>NUCLEOTIDE SEQUENCE</scope>
</reference>